<keyword evidence="1" id="KW-1185">Reference proteome</keyword>
<organism evidence="1 2">
    <name type="scientific">Caenorhabditis tropicalis</name>
    <dbReference type="NCBI Taxonomy" id="1561998"/>
    <lineage>
        <taxon>Eukaryota</taxon>
        <taxon>Metazoa</taxon>
        <taxon>Ecdysozoa</taxon>
        <taxon>Nematoda</taxon>
        <taxon>Chromadorea</taxon>
        <taxon>Rhabditida</taxon>
        <taxon>Rhabditina</taxon>
        <taxon>Rhabditomorpha</taxon>
        <taxon>Rhabditoidea</taxon>
        <taxon>Rhabditidae</taxon>
        <taxon>Peloderinae</taxon>
        <taxon>Caenorhabditis</taxon>
    </lineage>
</organism>
<reference evidence="2" key="1">
    <citation type="submission" date="2016-11" db="UniProtKB">
        <authorList>
            <consortium name="WormBaseParasite"/>
        </authorList>
    </citation>
    <scope>IDENTIFICATION</scope>
</reference>
<accession>A0A1I7UW41</accession>
<dbReference type="PANTHER" id="PTHR31897">
    <property type="entry name" value="PROTEIN CBG17011-RELATED"/>
    <property type="match status" value="1"/>
</dbReference>
<name>A0A1I7UW41_9PELO</name>
<dbReference type="Proteomes" id="UP000095282">
    <property type="component" value="Unplaced"/>
</dbReference>
<evidence type="ECO:0000313" key="2">
    <source>
        <dbReference type="WBParaSite" id="Csp11.Scaffold630.g19938.t1"/>
    </source>
</evidence>
<sequence length="202" mass="23127">MLLTWCLPVFIPCANDSNQLIELFMEYDKVKIPEDILEKMTNLCQNVTTDLKLKQDSFNSGKFCIIQIVINQCSSESAEFVNTNYEKLVNMLTVKPDGETCAEPFHEFHSQQCLAAVNRAKFKIQEVFGDEQPSFFDERWPQIYDICEKAKVSQKILSIANKNFRNVLIIAVNTMTVTVKPSKIYAIVSKFHPVNWESVSGN</sequence>
<dbReference type="WBParaSite" id="Csp11.Scaffold630.g19938.t1">
    <property type="protein sequence ID" value="Csp11.Scaffold630.g19938.t1"/>
    <property type="gene ID" value="Csp11.Scaffold630.g19938"/>
</dbReference>
<dbReference type="PANTHER" id="PTHR31897:SF1">
    <property type="entry name" value="DUF19 DOMAIN-CONTAINING PROTEIN"/>
    <property type="match status" value="1"/>
</dbReference>
<dbReference type="AlphaFoldDB" id="A0A1I7UW41"/>
<dbReference type="eggNOG" id="ENOG502TIF4">
    <property type="taxonomic scope" value="Eukaryota"/>
</dbReference>
<protein>
    <submittedName>
        <fullName evidence="2">DUF19 domain-containing protein</fullName>
    </submittedName>
</protein>
<proteinExistence type="predicted"/>
<evidence type="ECO:0000313" key="1">
    <source>
        <dbReference type="Proteomes" id="UP000095282"/>
    </source>
</evidence>